<name>A0AAN7LY02_TRANT</name>
<feature type="region of interest" description="Disordered" evidence="1">
    <location>
        <begin position="31"/>
        <end position="149"/>
    </location>
</feature>
<feature type="region of interest" description="Disordered" evidence="1">
    <location>
        <begin position="307"/>
        <end position="326"/>
    </location>
</feature>
<comment type="caution">
    <text evidence="2">The sequence shown here is derived from an EMBL/GenBank/DDBJ whole genome shotgun (WGS) entry which is preliminary data.</text>
</comment>
<evidence type="ECO:0000313" key="2">
    <source>
        <dbReference type="EMBL" id="KAK4794454.1"/>
    </source>
</evidence>
<feature type="compositionally biased region" description="Basic and acidic residues" evidence="1">
    <location>
        <begin position="99"/>
        <end position="117"/>
    </location>
</feature>
<feature type="compositionally biased region" description="Polar residues" evidence="1">
    <location>
        <begin position="41"/>
        <end position="52"/>
    </location>
</feature>
<proteinExistence type="predicted"/>
<evidence type="ECO:0000256" key="1">
    <source>
        <dbReference type="SAM" id="MobiDB-lite"/>
    </source>
</evidence>
<dbReference type="EMBL" id="JAXQNO010000007">
    <property type="protein sequence ID" value="KAK4794454.1"/>
    <property type="molecule type" value="Genomic_DNA"/>
</dbReference>
<reference evidence="2 3" key="1">
    <citation type="journal article" date="2023" name="Hortic Res">
        <title>Pangenome of water caltrop reveals structural variations and asymmetric subgenome divergence after allopolyploidization.</title>
        <authorList>
            <person name="Zhang X."/>
            <person name="Chen Y."/>
            <person name="Wang L."/>
            <person name="Yuan Y."/>
            <person name="Fang M."/>
            <person name="Shi L."/>
            <person name="Lu R."/>
            <person name="Comes H.P."/>
            <person name="Ma Y."/>
            <person name="Chen Y."/>
            <person name="Huang G."/>
            <person name="Zhou Y."/>
            <person name="Zheng Z."/>
            <person name="Qiu Y."/>
        </authorList>
    </citation>
    <scope>NUCLEOTIDE SEQUENCE [LARGE SCALE GENOMIC DNA]</scope>
    <source>
        <strain evidence="2">F231</strain>
    </source>
</reference>
<sequence length="615" mass="67600">MESDPFGFITACCRISSSQEVVLRKCRFPGEQEIPSEDECSSSGGAEVQSTGMMMVSPPESTQATRNDNPTSQEMYHTPPEESAPPSSASGDEPVLPQDYKDRKRGVELRRDRDPRLLKRTGRTASELHGRDSQFPMEKGRSLKRGLSSHEILSEKRRFSETTESLNQLTSKGTRILEINLRLEAPHMFAGIVKEKIKESLEEALESLTNYRGILRREINIQEVASTERELNLSIKIDDATRIAGLKEVGGSIPEPPTGPDGGEVGLGLNAKVIGSAGDISGFRYSRRTHLSLDKGGMSTAVRMTSGMRSSEEPLKSQACNDPQGESSTRINISVANVQGFKCDPGRKEAGGGRGSLSISSVFSTVDTENDCAREVRGVESFENFAANNGKDKYMSKKGKAIAESDGIGLRLEEKHNTPRVDDHGGQRSALANVQKSKDGSKLKEADRDYFRSVTELEVNDIAPRDHREGAERYNREKDPCLFNNRKSIVGDKENLVRDKERPNLQVNDASVRQKSTEINCSVQSTQNLCAYGTKLDKSPNAGGSRILPSFVNESVQHVPRRVTSKASSCPPKLKEIDIFDVLKQGAKTCEGPSIEHSLVDIAKKRGLTFPRLNS</sequence>
<dbReference type="PANTHER" id="PTHR38221:SF1">
    <property type="entry name" value="OVULE PROTEIN"/>
    <property type="match status" value="1"/>
</dbReference>
<accession>A0AAN7LY02</accession>
<dbReference type="Proteomes" id="UP001346149">
    <property type="component" value="Unassembled WGS sequence"/>
</dbReference>
<gene>
    <name evidence="2" type="ORF">SAY86_012448</name>
</gene>
<organism evidence="2 3">
    <name type="scientific">Trapa natans</name>
    <name type="common">Water chestnut</name>
    <dbReference type="NCBI Taxonomy" id="22666"/>
    <lineage>
        <taxon>Eukaryota</taxon>
        <taxon>Viridiplantae</taxon>
        <taxon>Streptophyta</taxon>
        <taxon>Embryophyta</taxon>
        <taxon>Tracheophyta</taxon>
        <taxon>Spermatophyta</taxon>
        <taxon>Magnoliopsida</taxon>
        <taxon>eudicotyledons</taxon>
        <taxon>Gunneridae</taxon>
        <taxon>Pentapetalae</taxon>
        <taxon>rosids</taxon>
        <taxon>malvids</taxon>
        <taxon>Myrtales</taxon>
        <taxon>Lythraceae</taxon>
        <taxon>Trapa</taxon>
    </lineage>
</organism>
<keyword evidence="3" id="KW-1185">Reference proteome</keyword>
<protein>
    <submittedName>
        <fullName evidence="2">Uncharacterized protein</fullName>
    </submittedName>
</protein>
<evidence type="ECO:0000313" key="3">
    <source>
        <dbReference type="Proteomes" id="UP001346149"/>
    </source>
</evidence>
<dbReference type="AlphaFoldDB" id="A0AAN7LY02"/>
<dbReference type="PANTHER" id="PTHR38221">
    <property type="entry name" value="BNAA04G14260D PROTEIN"/>
    <property type="match status" value="1"/>
</dbReference>
<feature type="compositionally biased region" description="Polar residues" evidence="1">
    <location>
        <begin position="59"/>
        <end position="75"/>
    </location>
</feature>